<dbReference type="GO" id="GO:0008270">
    <property type="term" value="F:zinc ion binding"/>
    <property type="evidence" value="ECO:0007669"/>
    <property type="project" value="UniProtKB-KW"/>
</dbReference>
<reference evidence="14" key="3">
    <citation type="submission" date="2025-09" db="UniProtKB">
        <authorList>
            <consortium name="Ensembl"/>
        </authorList>
    </citation>
    <scope>IDENTIFICATION</scope>
</reference>
<feature type="domain" description="C2H2-type" evidence="13">
    <location>
        <begin position="365"/>
        <end position="392"/>
    </location>
</feature>
<dbReference type="FunFam" id="3.30.160.60:FF:000100">
    <property type="entry name" value="Zinc finger 45-like"/>
    <property type="match status" value="1"/>
</dbReference>
<keyword evidence="6" id="KW-0805">Transcription regulation</keyword>
<dbReference type="RefSeq" id="XP_028833584.1">
    <property type="nucleotide sequence ID" value="XM_028977751.1"/>
</dbReference>
<feature type="region of interest" description="Disordered" evidence="12">
    <location>
        <begin position="106"/>
        <end position="133"/>
    </location>
</feature>
<keyword evidence="8" id="KW-0804">Transcription</keyword>
<organism evidence="14 15">
    <name type="scientific">Denticeps clupeoides</name>
    <name type="common">denticle herring</name>
    <dbReference type="NCBI Taxonomy" id="299321"/>
    <lineage>
        <taxon>Eukaryota</taxon>
        <taxon>Metazoa</taxon>
        <taxon>Chordata</taxon>
        <taxon>Craniata</taxon>
        <taxon>Vertebrata</taxon>
        <taxon>Euteleostomi</taxon>
        <taxon>Actinopterygii</taxon>
        <taxon>Neopterygii</taxon>
        <taxon>Teleostei</taxon>
        <taxon>Clupei</taxon>
        <taxon>Clupeiformes</taxon>
        <taxon>Denticipitoidei</taxon>
        <taxon>Denticipitidae</taxon>
        <taxon>Denticeps</taxon>
    </lineage>
</organism>
<feature type="coiled-coil region" evidence="11">
    <location>
        <begin position="29"/>
        <end position="68"/>
    </location>
</feature>
<dbReference type="FunFam" id="3.30.160.60:FF:002716">
    <property type="entry name" value="Zinc finger protein 212"/>
    <property type="match status" value="1"/>
</dbReference>
<dbReference type="SMART" id="SM00355">
    <property type="entry name" value="ZnF_C2H2"/>
    <property type="match status" value="3"/>
</dbReference>
<evidence type="ECO:0000256" key="6">
    <source>
        <dbReference type="ARBA" id="ARBA00023015"/>
    </source>
</evidence>
<keyword evidence="7" id="KW-0238">DNA-binding</keyword>
<protein>
    <recommendedName>
        <fullName evidence="13">C2H2-type domain-containing protein</fullName>
    </recommendedName>
</protein>
<evidence type="ECO:0000256" key="12">
    <source>
        <dbReference type="SAM" id="MobiDB-lite"/>
    </source>
</evidence>
<evidence type="ECO:0000313" key="15">
    <source>
        <dbReference type="Proteomes" id="UP000694580"/>
    </source>
</evidence>
<keyword evidence="5" id="KW-0862">Zinc</keyword>
<dbReference type="GeneID" id="114788829"/>
<dbReference type="PROSITE" id="PS50157">
    <property type="entry name" value="ZINC_FINGER_C2H2_2"/>
    <property type="match status" value="3"/>
</dbReference>
<evidence type="ECO:0000256" key="4">
    <source>
        <dbReference type="ARBA" id="ARBA00022771"/>
    </source>
</evidence>
<reference evidence="14" key="2">
    <citation type="submission" date="2025-08" db="UniProtKB">
        <authorList>
            <consortium name="Ensembl"/>
        </authorList>
    </citation>
    <scope>IDENTIFICATION</scope>
</reference>
<dbReference type="InterPro" id="IPR036236">
    <property type="entry name" value="Znf_C2H2_sf"/>
</dbReference>
<dbReference type="GO" id="GO:0005634">
    <property type="term" value="C:nucleus"/>
    <property type="evidence" value="ECO:0007669"/>
    <property type="project" value="UniProtKB-SubCell"/>
</dbReference>
<evidence type="ECO:0000256" key="10">
    <source>
        <dbReference type="PROSITE-ProRule" id="PRU00042"/>
    </source>
</evidence>
<name>A0AAY4D124_9TELE</name>
<keyword evidence="15" id="KW-1185">Reference proteome</keyword>
<evidence type="ECO:0000256" key="9">
    <source>
        <dbReference type="ARBA" id="ARBA00023242"/>
    </source>
</evidence>
<evidence type="ECO:0000256" key="11">
    <source>
        <dbReference type="SAM" id="Coils"/>
    </source>
</evidence>
<keyword evidence="9" id="KW-0539">Nucleus</keyword>
<evidence type="ECO:0000256" key="3">
    <source>
        <dbReference type="ARBA" id="ARBA00022737"/>
    </source>
</evidence>
<dbReference type="Gene3D" id="3.30.160.60">
    <property type="entry name" value="Classic Zinc Finger"/>
    <property type="match status" value="3"/>
</dbReference>
<gene>
    <name evidence="14" type="primary">LOC114788829</name>
</gene>
<evidence type="ECO:0000256" key="2">
    <source>
        <dbReference type="ARBA" id="ARBA00022723"/>
    </source>
</evidence>
<proteinExistence type="predicted"/>
<dbReference type="AlphaFoldDB" id="A0AAY4D124"/>
<accession>A0AAY4D124</accession>
<evidence type="ECO:0000259" key="13">
    <source>
        <dbReference type="PROSITE" id="PS50157"/>
    </source>
</evidence>
<dbReference type="InterPro" id="IPR013087">
    <property type="entry name" value="Znf_C2H2_type"/>
</dbReference>
<keyword evidence="4 10" id="KW-0863">Zinc-finger</keyword>
<evidence type="ECO:0000256" key="7">
    <source>
        <dbReference type="ARBA" id="ARBA00023125"/>
    </source>
</evidence>
<dbReference type="PROSITE" id="PS00028">
    <property type="entry name" value="ZINC_FINGER_C2H2_1"/>
    <property type="match status" value="3"/>
</dbReference>
<dbReference type="GeneTree" id="ENSGT01150000286953"/>
<reference evidence="14 15" key="1">
    <citation type="submission" date="2020-06" db="EMBL/GenBank/DDBJ databases">
        <authorList>
            <consortium name="Wellcome Sanger Institute Data Sharing"/>
        </authorList>
    </citation>
    <scope>NUCLEOTIDE SEQUENCE [LARGE SCALE GENOMIC DNA]</scope>
</reference>
<feature type="domain" description="C2H2-type" evidence="13">
    <location>
        <begin position="309"/>
        <end position="336"/>
    </location>
</feature>
<dbReference type="PANTHER" id="PTHR23235:SF120">
    <property type="entry name" value="KRUPPEL-LIKE FACTOR 15"/>
    <property type="match status" value="1"/>
</dbReference>
<evidence type="ECO:0000313" key="14">
    <source>
        <dbReference type="Ensembl" id="ENSDCDP00010038764.1"/>
    </source>
</evidence>
<evidence type="ECO:0000256" key="1">
    <source>
        <dbReference type="ARBA" id="ARBA00004123"/>
    </source>
</evidence>
<dbReference type="PANTHER" id="PTHR23235">
    <property type="entry name" value="KRUEPPEL-LIKE TRANSCRIPTION FACTOR"/>
    <property type="match status" value="1"/>
</dbReference>
<evidence type="ECO:0000256" key="8">
    <source>
        <dbReference type="ARBA" id="ARBA00023163"/>
    </source>
</evidence>
<dbReference type="GO" id="GO:0000981">
    <property type="term" value="F:DNA-binding transcription factor activity, RNA polymerase II-specific"/>
    <property type="evidence" value="ECO:0007669"/>
    <property type="project" value="TreeGrafter"/>
</dbReference>
<dbReference type="Proteomes" id="UP000694580">
    <property type="component" value="Chromosome 4"/>
</dbReference>
<keyword evidence="2" id="KW-0479">Metal-binding</keyword>
<dbReference type="Pfam" id="PF00096">
    <property type="entry name" value="zf-C2H2"/>
    <property type="match status" value="2"/>
</dbReference>
<dbReference type="SUPFAM" id="SSF57667">
    <property type="entry name" value="beta-beta-alpha zinc fingers"/>
    <property type="match status" value="2"/>
</dbReference>
<feature type="domain" description="C2H2-type" evidence="13">
    <location>
        <begin position="337"/>
        <end position="364"/>
    </location>
</feature>
<keyword evidence="3" id="KW-0677">Repeat</keyword>
<dbReference type="GO" id="GO:0000978">
    <property type="term" value="F:RNA polymerase II cis-regulatory region sequence-specific DNA binding"/>
    <property type="evidence" value="ECO:0007669"/>
    <property type="project" value="TreeGrafter"/>
</dbReference>
<evidence type="ECO:0000256" key="5">
    <source>
        <dbReference type="ARBA" id="ARBA00022833"/>
    </source>
</evidence>
<keyword evidence="11" id="KW-0175">Coiled coil</keyword>
<sequence length="401" mass="44242">MSNCTTLQRQVAAVMDDLAKAAVAGISQLVEEERVVLRLEVRRREQEIEALRRRLHATETELKTAQRSAHCLLPERISVAVQVDCGVRKGLHPSFKCQSHVSSTRSQGSAFKNEGTQETLTVPPGRGKDEASSVQLDLKNEVEDAYLEAGCGYAAGCRFAVQPENGAEKQDEAFWSDVPDVDSTYSTQNSSQMFPLQEEALPATAGMDEPRPDQFTSVPVKEECESVCLSSSENVVPPALTHSPTIVGMMAGGTPLPTRTQLHPALTQQTGHSQVSGLAALPPGRHVIVRPRMPVAIHRRAGGAHHRVFACPVCGKSYPRFCQLEAHQHVHSGVKPYRCVECGKRFTQKTRLKTHQSVHTGERPFGCRLCGKRFNRQDNCLRHERFHRARNPPDGPQLKVS</sequence>
<dbReference type="Ensembl" id="ENSDCDT00010048432.1">
    <property type="protein sequence ID" value="ENSDCDP00010038764.1"/>
    <property type="gene ID" value="ENSDCDG00010025025.1"/>
</dbReference>
<feature type="compositionally biased region" description="Polar residues" evidence="12">
    <location>
        <begin position="106"/>
        <end position="120"/>
    </location>
</feature>
<comment type="subcellular location">
    <subcellularLocation>
        <location evidence="1">Nucleus</location>
    </subcellularLocation>
</comment>